<protein>
    <recommendedName>
        <fullName evidence="2">DUF2399 domain-containing protein</fullName>
    </recommendedName>
</protein>
<sequence length="342" mass="39982">MGFNLNQQATEKRLREFADKINELSEQIGFKVSARGWCYQLETERIINKDEFNKVESWINKCRKKGILPINFTAEEEGRKFSGVEKPNEQSPIQEMKEWIQASMESERYYTPDWWDGEEYYIQMLVEKIDLKTLFTPVCKQYHIPIATSKGWSSMLQRAVYARRFKEAEDKGLQPVLLYCGDHDPDGLRISEFIKKNLADLKDIEWEDGEEGYDPDGLKIVRFGLEADFIEKHKITWINNLITGSGKNLASTSHKNHKMPYVQEYIKTFGVRKCEANAIVPMPEIARNLVEESITEFLGDDALDRFKTKRWNVKKELDKFRDKTGLTKSLQKAIDLIDKEQK</sequence>
<proteinExistence type="predicted"/>
<reference evidence="1" key="1">
    <citation type="journal article" date="2015" name="Nature">
        <title>Complex archaea that bridge the gap between prokaryotes and eukaryotes.</title>
        <authorList>
            <person name="Spang A."/>
            <person name="Saw J.H."/>
            <person name="Jorgensen S.L."/>
            <person name="Zaremba-Niedzwiedzka K."/>
            <person name="Martijn J."/>
            <person name="Lind A.E."/>
            <person name="van Eijk R."/>
            <person name="Schleper C."/>
            <person name="Guy L."/>
            <person name="Ettema T.J."/>
        </authorList>
    </citation>
    <scope>NUCLEOTIDE SEQUENCE</scope>
</reference>
<evidence type="ECO:0008006" key="2">
    <source>
        <dbReference type="Google" id="ProtNLM"/>
    </source>
</evidence>
<evidence type="ECO:0000313" key="1">
    <source>
        <dbReference type="EMBL" id="KKN29433.1"/>
    </source>
</evidence>
<organism evidence="1">
    <name type="scientific">marine sediment metagenome</name>
    <dbReference type="NCBI Taxonomy" id="412755"/>
    <lineage>
        <taxon>unclassified sequences</taxon>
        <taxon>metagenomes</taxon>
        <taxon>ecological metagenomes</taxon>
    </lineage>
</organism>
<name>A0A0F9SJB8_9ZZZZ</name>
<accession>A0A0F9SJB8</accession>
<dbReference type="EMBL" id="LAZR01002488">
    <property type="protein sequence ID" value="KKN29433.1"/>
    <property type="molecule type" value="Genomic_DNA"/>
</dbReference>
<comment type="caution">
    <text evidence="1">The sequence shown here is derived from an EMBL/GenBank/DDBJ whole genome shotgun (WGS) entry which is preliminary data.</text>
</comment>
<dbReference type="AlphaFoldDB" id="A0A0F9SJB8"/>
<gene>
    <name evidence="1" type="ORF">LCGC14_0843980</name>
</gene>